<dbReference type="GO" id="GO:0004930">
    <property type="term" value="F:G protein-coupled receptor activity"/>
    <property type="evidence" value="ECO:0007669"/>
    <property type="project" value="UniProtKB-KW"/>
</dbReference>
<feature type="domain" description="G-protein coupled receptors family 1 profile" evidence="10">
    <location>
        <begin position="42"/>
        <end position="312"/>
    </location>
</feature>
<dbReference type="InterPro" id="IPR000276">
    <property type="entry name" value="GPCR_Rhodpsn"/>
</dbReference>
<dbReference type="Proteomes" id="UP001233172">
    <property type="component" value="Unassembled WGS sequence"/>
</dbReference>
<reference evidence="11" key="2">
    <citation type="submission" date="2023-04" db="EMBL/GenBank/DDBJ databases">
        <authorList>
            <person name="Bu L."/>
            <person name="Lu L."/>
            <person name="Laidemitt M.R."/>
            <person name="Zhang S.M."/>
            <person name="Mutuku M."/>
            <person name="Mkoji G."/>
            <person name="Steinauer M."/>
            <person name="Loker E.S."/>
        </authorList>
    </citation>
    <scope>NUCLEOTIDE SEQUENCE</scope>
    <source>
        <strain evidence="11">KasaAsao</strain>
        <tissue evidence="11">Whole Snail</tissue>
    </source>
</reference>
<feature type="transmembrane region" description="Helical" evidence="9">
    <location>
        <begin position="113"/>
        <end position="135"/>
    </location>
</feature>
<dbReference type="SUPFAM" id="SSF81321">
    <property type="entry name" value="Family A G protein-coupled receptor-like"/>
    <property type="match status" value="1"/>
</dbReference>
<keyword evidence="6 8" id="KW-0675">Receptor</keyword>
<dbReference type="PRINTS" id="PR00237">
    <property type="entry name" value="GPCRRHODOPSN"/>
</dbReference>
<evidence type="ECO:0000256" key="3">
    <source>
        <dbReference type="ARBA" id="ARBA00022989"/>
    </source>
</evidence>
<protein>
    <submittedName>
        <fullName evidence="11">FMRFamide receptor</fullName>
    </submittedName>
</protein>
<evidence type="ECO:0000313" key="11">
    <source>
        <dbReference type="EMBL" id="KAK0044589.1"/>
    </source>
</evidence>
<dbReference type="PROSITE" id="PS50262">
    <property type="entry name" value="G_PROTEIN_RECEP_F1_2"/>
    <property type="match status" value="1"/>
</dbReference>
<dbReference type="Pfam" id="PF00001">
    <property type="entry name" value="7tm_1"/>
    <property type="match status" value="1"/>
</dbReference>
<feature type="transmembrane region" description="Helical" evidence="9">
    <location>
        <begin position="61"/>
        <end position="78"/>
    </location>
</feature>
<evidence type="ECO:0000256" key="6">
    <source>
        <dbReference type="ARBA" id="ARBA00023170"/>
    </source>
</evidence>
<evidence type="ECO:0000256" key="4">
    <source>
        <dbReference type="ARBA" id="ARBA00023040"/>
    </source>
</evidence>
<comment type="similarity">
    <text evidence="8">Belongs to the G-protein coupled receptor 1 family.</text>
</comment>
<keyword evidence="12" id="KW-1185">Reference proteome</keyword>
<keyword evidence="4 8" id="KW-0297">G-protein coupled receptor</keyword>
<feature type="transmembrane region" description="Helical" evidence="9">
    <location>
        <begin position="19"/>
        <end position="41"/>
    </location>
</feature>
<comment type="caution">
    <text evidence="11">The sequence shown here is derived from an EMBL/GenBank/DDBJ whole genome shotgun (WGS) entry which is preliminary data.</text>
</comment>
<dbReference type="AlphaFoldDB" id="A0AAD8AZK0"/>
<evidence type="ECO:0000256" key="2">
    <source>
        <dbReference type="ARBA" id="ARBA00022692"/>
    </source>
</evidence>
<dbReference type="InterPro" id="IPR017452">
    <property type="entry name" value="GPCR_Rhodpsn_7TM"/>
</dbReference>
<feature type="transmembrane region" description="Helical" evidence="9">
    <location>
        <begin position="203"/>
        <end position="226"/>
    </location>
</feature>
<reference evidence="11" key="1">
    <citation type="journal article" date="2023" name="PLoS Negl. Trop. Dis.">
        <title>A genome sequence for Biomphalaria pfeifferi, the major vector snail for the human-infecting parasite Schistosoma mansoni.</title>
        <authorList>
            <person name="Bu L."/>
            <person name="Lu L."/>
            <person name="Laidemitt M.R."/>
            <person name="Zhang S.M."/>
            <person name="Mutuku M."/>
            <person name="Mkoji G."/>
            <person name="Steinauer M."/>
            <person name="Loker E.S."/>
        </authorList>
    </citation>
    <scope>NUCLEOTIDE SEQUENCE</scope>
    <source>
        <strain evidence="11">KasaAsao</strain>
    </source>
</reference>
<evidence type="ECO:0000256" key="9">
    <source>
        <dbReference type="SAM" id="Phobius"/>
    </source>
</evidence>
<organism evidence="11 12">
    <name type="scientific">Biomphalaria pfeifferi</name>
    <name type="common">Bloodfluke planorb</name>
    <name type="synonym">Freshwater snail</name>
    <dbReference type="NCBI Taxonomy" id="112525"/>
    <lineage>
        <taxon>Eukaryota</taxon>
        <taxon>Metazoa</taxon>
        <taxon>Spiralia</taxon>
        <taxon>Lophotrochozoa</taxon>
        <taxon>Mollusca</taxon>
        <taxon>Gastropoda</taxon>
        <taxon>Heterobranchia</taxon>
        <taxon>Euthyneura</taxon>
        <taxon>Panpulmonata</taxon>
        <taxon>Hygrophila</taxon>
        <taxon>Lymnaeoidea</taxon>
        <taxon>Planorbidae</taxon>
        <taxon>Biomphalaria</taxon>
    </lineage>
</organism>
<keyword evidence="7 8" id="KW-0807">Transducer</keyword>
<keyword evidence="2 8" id="KW-0812">Transmembrane</keyword>
<dbReference type="PANTHER" id="PTHR24243">
    <property type="entry name" value="G-PROTEIN COUPLED RECEPTOR"/>
    <property type="match status" value="1"/>
</dbReference>
<keyword evidence="5 9" id="KW-0472">Membrane</keyword>
<gene>
    <name evidence="11" type="ORF">Bpfe_025991</name>
</gene>
<evidence type="ECO:0000256" key="5">
    <source>
        <dbReference type="ARBA" id="ARBA00023136"/>
    </source>
</evidence>
<feature type="transmembrane region" description="Helical" evidence="9">
    <location>
        <begin position="247"/>
        <end position="271"/>
    </location>
</feature>
<feature type="transmembrane region" description="Helical" evidence="9">
    <location>
        <begin position="147"/>
        <end position="168"/>
    </location>
</feature>
<accession>A0AAD8AZK0</accession>
<evidence type="ECO:0000313" key="12">
    <source>
        <dbReference type="Proteomes" id="UP001233172"/>
    </source>
</evidence>
<dbReference type="PANTHER" id="PTHR24243:SF233">
    <property type="entry name" value="THYROTROPIN-RELEASING HORMONE RECEPTOR"/>
    <property type="match status" value="1"/>
</dbReference>
<comment type="subcellular location">
    <subcellularLocation>
        <location evidence="1">Membrane</location>
        <topology evidence="1">Multi-pass membrane protein</topology>
    </subcellularLocation>
</comment>
<evidence type="ECO:0000256" key="7">
    <source>
        <dbReference type="ARBA" id="ARBA00023224"/>
    </source>
</evidence>
<dbReference type="GO" id="GO:0005886">
    <property type="term" value="C:plasma membrane"/>
    <property type="evidence" value="ECO:0007669"/>
    <property type="project" value="TreeGrafter"/>
</dbReference>
<evidence type="ECO:0000256" key="8">
    <source>
        <dbReference type="RuleBase" id="RU000688"/>
    </source>
</evidence>
<sequence length="337" mass="37517">MANCTQICKLDVSSSQSELLGLIDVLFSCAIVNIIAVLGIMGNVLNIAVLCHHDLNETTTILLLAMSTTDMLFLLTSIPRRFVCVLSKFCTYPAKVLNAFATAYLWMPNRYCGLVSSGLVTLIALERFVAVHFPLSVASMINRERMLLVIWLMCVFWATLSAPFFALYDIDWNQEADASPHIVLASFIEKDTNGYNTLNVSIAIIRGPVSVLVIVVCSMAIVARLYDATRKMTEGLSAQRSTRDLRVLRMLLVVTSVYAVIGIPLSIPYIVYYVSPAISVKQDGTLTDFAILMEIVNDLLYVLNASVNFVIYVTMSTKFYATYIKLLSKFCSKFRSR</sequence>
<dbReference type="PROSITE" id="PS00237">
    <property type="entry name" value="G_PROTEIN_RECEP_F1_1"/>
    <property type="match status" value="1"/>
</dbReference>
<dbReference type="Gene3D" id="1.20.1070.10">
    <property type="entry name" value="Rhodopsin 7-helix transmembrane proteins"/>
    <property type="match status" value="1"/>
</dbReference>
<feature type="transmembrane region" description="Helical" evidence="9">
    <location>
        <begin position="90"/>
        <end position="107"/>
    </location>
</feature>
<keyword evidence="3 9" id="KW-1133">Transmembrane helix</keyword>
<proteinExistence type="inferred from homology"/>
<dbReference type="EMBL" id="JASAOG010000195">
    <property type="protein sequence ID" value="KAK0044589.1"/>
    <property type="molecule type" value="Genomic_DNA"/>
</dbReference>
<evidence type="ECO:0000259" key="10">
    <source>
        <dbReference type="PROSITE" id="PS50262"/>
    </source>
</evidence>
<evidence type="ECO:0000256" key="1">
    <source>
        <dbReference type="ARBA" id="ARBA00004141"/>
    </source>
</evidence>
<name>A0AAD8AZK0_BIOPF</name>